<reference evidence="2" key="1">
    <citation type="submission" date="2016-11" db="UniProtKB">
        <authorList>
            <consortium name="WormBaseParasite"/>
        </authorList>
    </citation>
    <scope>IDENTIFICATION</scope>
</reference>
<evidence type="ECO:0000313" key="1">
    <source>
        <dbReference type="Proteomes" id="UP000095283"/>
    </source>
</evidence>
<protein>
    <submittedName>
        <fullName evidence="2">Secreted protein</fullName>
    </submittedName>
</protein>
<keyword evidence="1" id="KW-1185">Reference proteome</keyword>
<proteinExistence type="predicted"/>
<evidence type="ECO:0000313" key="2">
    <source>
        <dbReference type="WBParaSite" id="Hba_04974"/>
    </source>
</evidence>
<organism evidence="1 2">
    <name type="scientific">Heterorhabditis bacteriophora</name>
    <name type="common">Entomopathogenic nematode worm</name>
    <dbReference type="NCBI Taxonomy" id="37862"/>
    <lineage>
        <taxon>Eukaryota</taxon>
        <taxon>Metazoa</taxon>
        <taxon>Ecdysozoa</taxon>
        <taxon>Nematoda</taxon>
        <taxon>Chromadorea</taxon>
        <taxon>Rhabditida</taxon>
        <taxon>Rhabditina</taxon>
        <taxon>Rhabditomorpha</taxon>
        <taxon>Strongyloidea</taxon>
        <taxon>Heterorhabditidae</taxon>
        <taxon>Heterorhabditis</taxon>
    </lineage>
</organism>
<dbReference type="Proteomes" id="UP000095283">
    <property type="component" value="Unplaced"/>
</dbReference>
<accession>A0A1I7WJ28</accession>
<sequence length="76" mass="8393">MDLFLLFKTTMTKMIIQCCITYLVVLRKILAPKEFLSASGASATTLSHFSMDFVFCGTRAGYGMYETAGLIIPIIS</sequence>
<dbReference type="AlphaFoldDB" id="A0A1I7WJ28"/>
<dbReference type="WBParaSite" id="Hba_04974">
    <property type="protein sequence ID" value="Hba_04974"/>
    <property type="gene ID" value="Hba_04974"/>
</dbReference>
<name>A0A1I7WJ28_HETBA</name>